<comment type="similarity">
    <text evidence="3">Belongs to the RBT5 family.</text>
</comment>
<sequence>MILRLPLLFFFTTALADLAQFQANLPKCAVKCVAAGAKEHGCAVTDFNCQCSHLEAIIQTTSPCLVKAGCSLDDLSETANLVADLCAEQISNITASQTTTAVGATATIGAAAHLPHNIAWTGTAAAMAIAVAVL</sequence>
<name>A0ABR1GMX6_9HYPO</name>
<evidence type="ECO:0000256" key="7">
    <source>
        <dbReference type="ARBA" id="ARBA00023157"/>
    </source>
</evidence>
<dbReference type="InterPro" id="IPR008427">
    <property type="entry name" value="Extracellular_membr_CFEM_dom"/>
</dbReference>
<evidence type="ECO:0000256" key="10">
    <source>
        <dbReference type="SAM" id="SignalP"/>
    </source>
</evidence>
<evidence type="ECO:0000256" key="9">
    <source>
        <dbReference type="PROSITE-ProRule" id="PRU01356"/>
    </source>
</evidence>
<dbReference type="Pfam" id="PF05730">
    <property type="entry name" value="CFEM"/>
    <property type="match status" value="1"/>
</dbReference>
<evidence type="ECO:0000256" key="2">
    <source>
        <dbReference type="ARBA" id="ARBA00004613"/>
    </source>
</evidence>
<keyword evidence="5" id="KW-0472">Membrane</keyword>
<dbReference type="Proteomes" id="UP001498476">
    <property type="component" value="Unassembled WGS sequence"/>
</dbReference>
<keyword evidence="5" id="KW-0325">Glycoprotein</keyword>
<evidence type="ECO:0000256" key="6">
    <source>
        <dbReference type="ARBA" id="ARBA00022729"/>
    </source>
</evidence>
<dbReference type="SMART" id="SM00747">
    <property type="entry name" value="CFEM"/>
    <property type="match status" value="1"/>
</dbReference>
<comment type="caution">
    <text evidence="12">The sequence shown here is derived from an EMBL/GenBank/DDBJ whole genome shotgun (WGS) entry which is preliminary data.</text>
</comment>
<keyword evidence="7 9" id="KW-1015">Disulfide bond</keyword>
<comment type="caution">
    <text evidence="9">Lacks conserved residue(s) required for the propagation of feature annotation.</text>
</comment>
<evidence type="ECO:0000256" key="5">
    <source>
        <dbReference type="ARBA" id="ARBA00022622"/>
    </source>
</evidence>
<feature type="chain" id="PRO_5045832291" description="CFEM domain-containing protein" evidence="10">
    <location>
        <begin position="17"/>
        <end position="134"/>
    </location>
</feature>
<organism evidence="12 13">
    <name type="scientific">Neonectria punicea</name>
    <dbReference type="NCBI Taxonomy" id="979145"/>
    <lineage>
        <taxon>Eukaryota</taxon>
        <taxon>Fungi</taxon>
        <taxon>Dikarya</taxon>
        <taxon>Ascomycota</taxon>
        <taxon>Pezizomycotina</taxon>
        <taxon>Sordariomycetes</taxon>
        <taxon>Hypocreomycetidae</taxon>
        <taxon>Hypocreales</taxon>
        <taxon>Nectriaceae</taxon>
        <taxon>Neonectria</taxon>
    </lineage>
</organism>
<keyword evidence="9" id="KW-0479">Metal-binding</keyword>
<dbReference type="EMBL" id="JAZAVJ010000258">
    <property type="protein sequence ID" value="KAK7403221.1"/>
    <property type="molecule type" value="Genomic_DNA"/>
</dbReference>
<keyword evidence="13" id="KW-1185">Reference proteome</keyword>
<keyword evidence="9" id="KW-0408">Iron</keyword>
<dbReference type="PROSITE" id="PS52012">
    <property type="entry name" value="CFEM"/>
    <property type="match status" value="1"/>
</dbReference>
<comment type="subcellular location">
    <subcellularLocation>
        <location evidence="1">Membrane</location>
        <topology evidence="1">Lipid-anchor</topology>
        <topology evidence="1">GPI-anchor</topology>
    </subcellularLocation>
    <subcellularLocation>
        <location evidence="2">Secreted</location>
    </subcellularLocation>
</comment>
<evidence type="ECO:0000256" key="3">
    <source>
        <dbReference type="ARBA" id="ARBA00010031"/>
    </source>
</evidence>
<protein>
    <recommendedName>
        <fullName evidence="11">CFEM domain-containing protein</fullName>
    </recommendedName>
</protein>
<proteinExistence type="inferred from homology"/>
<evidence type="ECO:0000313" key="13">
    <source>
        <dbReference type="Proteomes" id="UP001498476"/>
    </source>
</evidence>
<feature type="binding site" description="axial binding residue" evidence="9">
    <location>
        <position position="46"/>
    </location>
    <ligand>
        <name>heme</name>
        <dbReference type="ChEBI" id="CHEBI:30413"/>
    </ligand>
    <ligandPart>
        <name>Fe</name>
        <dbReference type="ChEBI" id="CHEBI:18248"/>
    </ligandPart>
</feature>
<feature type="domain" description="CFEM" evidence="11">
    <location>
        <begin position="1"/>
        <end position="113"/>
    </location>
</feature>
<evidence type="ECO:0000313" key="12">
    <source>
        <dbReference type="EMBL" id="KAK7403221.1"/>
    </source>
</evidence>
<feature type="signal peptide" evidence="10">
    <location>
        <begin position="1"/>
        <end position="16"/>
    </location>
</feature>
<keyword evidence="9" id="KW-0349">Heme</keyword>
<keyword evidence="8" id="KW-0449">Lipoprotein</keyword>
<keyword evidence="5" id="KW-0336">GPI-anchor</keyword>
<feature type="disulfide bond" evidence="9">
    <location>
        <begin position="42"/>
        <end position="49"/>
    </location>
</feature>
<evidence type="ECO:0000256" key="4">
    <source>
        <dbReference type="ARBA" id="ARBA00022525"/>
    </source>
</evidence>
<keyword evidence="6 10" id="KW-0732">Signal</keyword>
<evidence type="ECO:0000256" key="8">
    <source>
        <dbReference type="ARBA" id="ARBA00023288"/>
    </source>
</evidence>
<evidence type="ECO:0000259" key="11">
    <source>
        <dbReference type="PROSITE" id="PS52012"/>
    </source>
</evidence>
<reference evidence="12 13" key="1">
    <citation type="journal article" date="2025" name="Microbiol. Resour. Announc.">
        <title>Draft genome sequences for Neonectria magnoliae and Neonectria punicea, canker pathogens of Liriodendron tulipifera and Acer saccharum in West Virginia.</title>
        <authorList>
            <person name="Petronek H.M."/>
            <person name="Kasson M.T."/>
            <person name="Metheny A.M."/>
            <person name="Stauder C.M."/>
            <person name="Lovett B."/>
            <person name="Lynch S.C."/>
            <person name="Garnas J.R."/>
            <person name="Kasson L.R."/>
            <person name="Stajich J.E."/>
        </authorList>
    </citation>
    <scope>NUCLEOTIDE SEQUENCE [LARGE SCALE GENOMIC DNA]</scope>
    <source>
        <strain evidence="12 13">NRRL 64653</strain>
    </source>
</reference>
<keyword evidence="4" id="KW-0964">Secreted</keyword>
<accession>A0ABR1GMX6</accession>
<gene>
    <name evidence="12" type="ORF">QQX98_011041</name>
</gene>
<evidence type="ECO:0000256" key="1">
    <source>
        <dbReference type="ARBA" id="ARBA00004589"/>
    </source>
</evidence>